<reference evidence="2 3" key="1">
    <citation type="submission" date="2020-08" db="EMBL/GenBank/DDBJ databases">
        <title>Sphingobacterium sp. DN00404 isolated from aquaculture water.</title>
        <authorList>
            <person name="Zhang M."/>
        </authorList>
    </citation>
    <scope>NUCLEOTIDE SEQUENCE [LARGE SCALE GENOMIC DNA]</scope>
    <source>
        <strain evidence="2 3">KCTC 42746</strain>
    </source>
</reference>
<evidence type="ECO:0000313" key="3">
    <source>
        <dbReference type="Proteomes" id="UP000651112"/>
    </source>
</evidence>
<accession>A0ABR7XR23</accession>
<organism evidence="2 3">
    <name type="scientific">Sphingobacterium chuzhouense</name>
    <dbReference type="NCBI Taxonomy" id="1742264"/>
    <lineage>
        <taxon>Bacteria</taxon>
        <taxon>Pseudomonadati</taxon>
        <taxon>Bacteroidota</taxon>
        <taxon>Sphingobacteriia</taxon>
        <taxon>Sphingobacteriales</taxon>
        <taxon>Sphingobacteriaceae</taxon>
        <taxon>Sphingobacterium</taxon>
    </lineage>
</organism>
<keyword evidence="3" id="KW-1185">Reference proteome</keyword>
<feature type="coiled-coil region" evidence="1">
    <location>
        <begin position="105"/>
        <end position="132"/>
    </location>
</feature>
<evidence type="ECO:0000256" key="1">
    <source>
        <dbReference type="SAM" id="Coils"/>
    </source>
</evidence>
<dbReference type="Proteomes" id="UP000651112">
    <property type="component" value="Unassembled WGS sequence"/>
</dbReference>
<keyword evidence="2" id="KW-0540">Nuclease</keyword>
<dbReference type="EMBL" id="JACNYL010000002">
    <property type="protein sequence ID" value="MBD1421630.1"/>
    <property type="molecule type" value="Genomic_DNA"/>
</dbReference>
<name>A0ABR7XR23_9SPHI</name>
<dbReference type="Pfam" id="PF10117">
    <property type="entry name" value="McrBC"/>
    <property type="match status" value="1"/>
</dbReference>
<protein>
    <submittedName>
        <fullName evidence="2">Restriction endonuclease</fullName>
    </submittedName>
</protein>
<gene>
    <name evidence="2" type="ORF">H8B21_08635</name>
</gene>
<comment type="caution">
    <text evidence="2">The sequence shown here is derived from an EMBL/GenBank/DDBJ whole genome shotgun (WGS) entry which is preliminary data.</text>
</comment>
<dbReference type="InterPro" id="IPR019292">
    <property type="entry name" value="McrC"/>
</dbReference>
<sequence length="494" mass="58041">MGFILREHVSGEILQNDDIAENIFDAASLKLSLAASSFLQYRNLRSKLFRPRQNCYEVSHFKEENRIVIQPGYFIGVDWLLRGERYIQVEPKVNSKTTKFFNDQTNVAEEDVESAERNEEQAEQELTDIKGEFKEINFLKMILEVMADATVSKECGDLVKIEWDEICVPISQEQDQLTPFLVVQYLQLLQRIVRKGLKKSYYNVQENLSNRVKGKILVSEQIKNNILRNRLTQTHCSYQQFGEDSIENRFLKKVLSFVASYVENNKDIFRSNEGAILHLVNYARPSFEHVGNQIAEEQLRHLKHNPFFKEYKEAIQIGQYILKRFAFNITQTTEKKVKTPPFWIDMPLLFELYVYQKLLQANGNDTGKIRYQFSTYGNALDILVKNGNYSMIIDAKYKLHYKHSHIHQDIRQVAGYARLNRVREELEIKDDRHIDCLIIYPDLENGIDLEDTDRLQDGFSIEVIRKCFEDSNRQIKAYHRVYKLGVKLPIHNFK</sequence>
<dbReference type="RefSeq" id="WP_190313379.1">
    <property type="nucleotide sequence ID" value="NZ_JACNYL010000002.1"/>
</dbReference>
<keyword evidence="1" id="KW-0175">Coiled coil</keyword>
<keyword evidence="2" id="KW-0255">Endonuclease</keyword>
<dbReference type="PANTHER" id="PTHR38733">
    <property type="entry name" value="PROTEIN MCRC"/>
    <property type="match status" value="1"/>
</dbReference>
<proteinExistence type="predicted"/>
<dbReference type="PANTHER" id="PTHR38733:SF1">
    <property type="entry name" value="TYPE IV METHYL-DIRECTED RESTRICTION ENZYME ECOKMCRBC"/>
    <property type="match status" value="1"/>
</dbReference>
<evidence type="ECO:0000313" key="2">
    <source>
        <dbReference type="EMBL" id="MBD1421630.1"/>
    </source>
</evidence>
<keyword evidence="2" id="KW-0378">Hydrolase</keyword>
<dbReference type="GO" id="GO:0004519">
    <property type="term" value="F:endonuclease activity"/>
    <property type="evidence" value="ECO:0007669"/>
    <property type="project" value="UniProtKB-KW"/>
</dbReference>